<dbReference type="InterPro" id="IPR001345">
    <property type="entry name" value="PG/BPGM_mutase_AS"/>
</dbReference>
<dbReference type="GO" id="GO:0004619">
    <property type="term" value="F:phosphoglycerate mutase activity"/>
    <property type="evidence" value="ECO:0007669"/>
    <property type="project" value="UniProtKB-EC"/>
</dbReference>
<reference evidence="8 9" key="1">
    <citation type="submission" date="2020-10" db="EMBL/GenBank/DDBJ databases">
        <title>Blautia liquoris sp.nov., isolated from the mud in a fermentation cellar used for the production of Chinese strong-flavoured liquor.</title>
        <authorList>
            <person name="Lu L."/>
        </authorList>
    </citation>
    <scope>NUCLEOTIDE SEQUENCE [LARGE SCALE GENOMIC DNA]</scope>
    <source>
        <strain evidence="8 9">LZLJ-3</strain>
    </source>
</reference>
<dbReference type="InterPro" id="IPR029033">
    <property type="entry name" value="His_PPase_superfam"/>
</dbReference>
<feature type="binding site" evidence="6">
    <location>
        <begin position="7"/>
        <end position="14"/>
    </location>
    <ligand>
        <name>substrate</name>
    </ligand>
</feature>
<evidence type="ECO:0000256" key="3">
    <source>
        <dbReference type="ARBA" id="ARBA00023152"/>
    </source>
</evidence>
<dbReference type="KEGG" id="bliq:INP51_06645"/>
<dbReference type="Pfam" id="PF00300">
    <property type="entry name" value="His_Phos_1"/>
    <property type="match status" value="1"/>
</dbReference>
<protein>
    <recommendedName>
        <fullName evidence="2">phosphoglycerate mutase (2,3-diphosphoglycerate-dependent)</fullName>
        <ecNumber evidence="2">5.4.2.11</ecNumber>
    </recommendedName>
</protein>
<dbReference type="AlphaFoldDB" id="A0A7M2RM35"/>
<dbReference type="EC" id="5.4.2.11" evidence="2"/>
<proteinExistence type="inferred from homology"/>
<evidence type="ECO:0000313" key="8">
    <source>
        <dbReference type="EMBL" id="QOV20607.1"/>
    </source>
</evidence>
<evidence type="ECO:0000256" key="1">
    <source>
        <dbReference type="ARBA" id="ARBA00006717"/>
    </source>
</evidence>
<dbReference type="InterPro" id="IPR005952">
    <property type="entry name" value="Phosphogly_mut1"/>
</dbReference>
<dbReference type="RefSeq" id="WP_193736921.1">
    <property type="nucleotide sequence ID" value="NZ_CP063304.1"/>
</dbReference>
<dbReference type="Proteomes" id="UP000593601">
    <property type="component" value="Chromosome"/>
</dbReference>
<keyword evidence="4" id="KW-0413">Isomerase</keyword>
<organism evidence="8 9">
    <name type="scientific">Blautia liquoris</name>
    <dbReference type="NCBI Taxonomy" id="2779518"/>
    <lineage>
        <taxon>Bacteria</taxon>
        <taxon>Bacillati</taxon>
        <taxon>Bacillota</taxon>
        <taxon>Clostridia</taxon>
        <taxon>Lachnospirales</taxon>
        <taxon>Lachnospiraceae</taxon>
        <taxon>Blautia</taxon>
    </lineage>
</organism>
<dbReference type="InterPro" id="IPR013078">
    <property type="entry name" value="His_Pase_superF_clade-1"/>
</dbReference>
<name>A0A7M2RM35_9FIRM</name>
<feature type="active site" description="Tele-phosphohistidine intermediate" evidence="5">
    <location>
        <position position="8"/>
    </location>
</feature>
<evidence type="ECO:0000256" key="7">
    <source>
        <dbReference type="PIRSR" id="PIRSR613078-3"/>
    </source>
</evidence>
<feature type="active site" description="Proton donor/acceptor" evidence="5">
    <location>
        <position position="81"/>
    </location>
</feature>
<evidence type="ECO:0000256" key="5">
    <source>
        <dbReference type="PIRSR" id="PIRSR613078-1"/>
    </source>
</evidence>
<keyword evidence="9" id="KW-1185">Reference proteome</keyword>
<dbReference type="SUPFAM" id="SSF53254">
    <property type="entry name" value="Phosphoglycerate mutase-like"/>
    <property type="match status" value="1"/>
</dbReference>
<evidence type="ECO:0000313" key="9">
    <source>
        <dbReference type="Proteomes" id="UP000593601"/>
    </source>
</evidence>
<accession>A0A7M2RM35</accession>
<dbReference type="PANTHER" id="PTHR11931">
    <property type="entry name" value="PHOSPHOGLYCERATE MUTASE"/>
    <property type="match status" value="1"/>
</dbReference>
<sequence length="215" mass="24330">MRLYIIRHGETDWNVQGRLQGQSDTQLNENGIRLAKITAKALKDIPFDLGFSSPSSRALKTAKIILGDRNVPILTDNRLLELSFGAWEGLGCHKDNFEIPSDHFDDFYLRPMQFIPGNGGETIPELCERTSKFYTELIHNPDYQDKTILIATHGCTVRALLQNVKEDREHFWGNGVPMNCAVNIVSVENGVSTLRAADQVYYGEDDMTNYYTLES</sequence>
<dbReference type="Gene3D" id="3.40.50.1240">
    <property type="entry name" value="Phosphoglycerate mutase-like"/>
    <property type="match status" value="1"/>
</dbReference>
<dbReference type="CDD" id="cd07067">
    <property type="entry name" value="HP_PGM_like"/>
    <property type="match status" value="1"/>
</dbReference>
<dbReference type="EMBL" id="CP063304">
    <property type="protein sequence ID" value="QOV20607.1"/>
    <property type="molecule type" value="Genomic_DNA"/>
</dbReference>
<dbReference type="GO" id="GO:0006096">
    <property type="term" value="P:glycolytic process"/>
    <property type="evidence" value="ECO:0007669"/>
    <property type="project" value="UniProtKB-KW"/>
</dbReference>
<feature type="site" description="Transition state stabilizer" evidence="7">
    <location>
        <position position="153"/>
    </location>
</feature>
<evidence type="ECO:0000256" key="2">
    <source>
        <dbReference type="ARBA" id="ARBA00012028"/>
    </source>
</evidence>
<comment type="similarity">
    <text evidence="1">Belongs to the phosphoglycerate mutase family. BPG-dependent PGAM subfamily.</text>
</comment>
<evidence type="ECO:0000256" key="6">
    <source>
        <dbReference type="PIRSR" id="PIRSR613078-2"/>
    </source>
</evidence>
<gene>
    <name evidence="8" type="ORF">INP51_06645</name>
</gene>
<dbReference type="PROSITE" id="PS00175">
    <property type="entry name" value="PG_MUTASE"/>
    <property type="match status" value="1"/>
</dbReference>
<feature type="binding site" evidence="6">
    <location>
        <position position="57"/>
    </location>
    <ligand>
        <name>substrate</name>
    </ligand>
</feature>
<keyword evidence="3" id="KW-0324">Glycolysis</keyword>
<evidence type="ECO:0000256" key="4">
    <source>
        <dbReference type="ARBA" id="ARBA00023235"/>
    </source>
</evidence>
<dbReference type="SMART" id="SM00855">
    <property type="entry name" value="PGAM"/>
    <property type="match status" value="1"/>
</dbReference>